<dbReference type="PANTHER" id="PTHR46850:SF1">
    <property type="entry name" value="CHROMODOMAIN-HELICASE-DNA-BINDING PROTEIN 9"/>
    <property type="match status" value="1"/>
</dbReference>
<comment type="caution">
    <text evidence="2">The sequence shown here is derived from an EMBL/GenBank/DDBJ whole genome shotgun (WGS) entry which is preliminary data.</text>
</comment>
<dbReference type="EMBL" id="BFAA01276940">
    <property type="protein sequence ID" value="GCB86344.1"/>
    <property type="molecule type" value="Genomic_DNA"/>
</dbReference>
<keyword evidence="3" id="KW-1185">Reference proteome</keyword>
<dbReference type="STRING" id="75743.A0A401QLT4"/>
<gene>
    <name evidence="2" type="ORF">scyTo_0027050</name>
</gene>
<accession>A0A401QLT4</accession>
<feature type="region of interest" description="Disordered" evidence="1">
    <location>
        <begin position="175"/>
        <end position="215"/>
    </location>
</feature>
<feature type="compositionally biased region" description="Polar residues" evidence="1">
    <location>
        <begin position="206"/>
        <end position="215"/>
    </location>
</feature>
<protein>
    <submittedName>
        <fullName evidence="2">Uncharacterized protein</fullName>
    </submittedName>
</protein>
<evidence type="ECO:0000256" key="1">
    <source>
        <dbReference type="SAM" id="MobiDB-lite"/>
    </source>
</evidence>
<evidence type="ECO:0000313" key="3">
    <source>
        <dbReference type="Proteomes" id="UP000288216"/>
    </source>
</evidence>
<dbReference type="PANTHER" id="PTHR46850">
    <property type="entry name" value="CHROMODOMAIN-HELICASE-DNA-BINDING PROTEIN 9"/>
    <property type="match status" value="1"/>
</dbReference>
<feature type="region of interest" description="Disordered" evidence="1">
    <location>
        <begin position="86"/>
        <end position="119"/>
    </location>
</feature>
<evidence type="ECO:0000313" key="2">
    <source>
        <dbReference type="EMBL" id="GCB86344.1"/>
    </source>
</evidence>
<sequence>MFDRILTGPVIPEKGRKRGRRPKHLAAAMQVNSLLASGVLDVNSLQSFQKNLQSLQLASLMAYPPGVDAKDTVAVLPGLVGAPGGCGEGGGGPNSDVPLSRLAGQPRDPPRPSEPAQSNALTLNSLVLSNMYGGMFLPPGFGVGIPQLSLAGLGHPAAGKAHEARAGPFDMAGRAAEMEDSLSQGYDSTDEKGDYSHSLIDDPMMPTNSDLSGED</sequence>
<proteinExistence type="predicted"/>
<reference evidence="2 3" key="1">
    <citation type="journal article" date="2018" name="Nat. Ecol. Evol.">
        <title>Shark genomes provide insights into elasmobranch evolution and the origin of vertebrates.</title>
        <authorList>
            <person name="Hara Y"/>
            <person name="Yamaguchi K"/>
            <person name="Onimaru K"/>
            <person name="Kadota M"/>
            <person name="Koyanagi M"/>
            <person name="Keeley SD"/>
            <person name="Tatsumi K"/>
            <person name="Tanaka K"/>
            <person name="Motone F"/>
            <person name="Kageyama Y"/>
            <person name="Nozu R"/>
            <person name="Adachi N"/>
            <person name="Nishimura O"/>
            <person name="Nakagawa R"/>
            <person name="Tanegashima C"/>
            <person name="Kiyatake I"/>
            <person name="Matsumoto R"/>
            <person name="Murakumo K"/>
            <person name="Nishida K"/>
            <person name="Terakita A"/>
            <person name="Kuratani S"/>
            <person name="Sato K"/>
            <person name="Hyodo S Kuraku.S."/>
        </authorList>
    </citation>
    <scope>NUCLEOTIDE SEQUENCE [LARGE SCALE GENOMIC DNA]</scope>
</reference>
<dbReference type="OMA" id="DRGDYAH"/>
<organism evidence="2 3">
    <name type="scientific">Scyliorhinus torazame</name>
    <name type="common">Cloudy catshark</name>
    <name type="synonym">Catulus torazame</name>
    <dbReference type="NCBI Taxonomy" id="75743"/>
    <lineage>
        <taxon>Eukaryota</taxon>
        <taxon>Metazoa</taxon>
        <taxon>Chordata</taxon>
        <taxon>Craniata</taxon>
        <taxon>Vertebrata</taxon>
        <taxon>Chondrichthyes</taxon>
        <taxon>Elasmobranchii</taxon>
        <taxon>Galeomorphii</taxon>
        <taxon>Galeoidea</taxon>
        <taxon>Carcharhiniformes</taxon>
        <taxon>Scyliorhinidae</taxon>
        <taxon>Scyliorhinus</taxon>
    </lineage>
</organism>
<dbReference type="InterPro" id="IPR051493">
    <property type="entry name" value="CHD"/>
</dbReference>
<dbReference type="OrthoDB" id="9948063at2759"/>
<name>A0A401QLT4_SCYTO</name>
<dbReference type="Proteomes" id="UP000288216">
    <property type="component" value="Unassembled WGS sequence"/>
</dbReference>
<dbReference type="AlphaFoldDB" id="A0A401QLT4"/>